<dbReference type="PATRIC" id="fig|1131731.3.peg.767"/>
<evidence type="ECO:0000313" key="2">
    <source>
        <dbReference type="Proteomes" id="UP000006315"/>
    </source>
</evidence>
<dbReference type="EMBL" id="AJLR01000038">
    <property type="protein sequence ID" value="EKN68595.1"/>
    <property type="molecule type" value="Genomic_DNA"/>
</dbReference>
<reference evidence="1 2" key="1">
    <citation type="journal article" date="2012" name="Front. Microbiol.">
        <title>Redundancy and modularity in membrane-associated dissimilatory nitrate reduction in Bacillus.</title>
        <authorList>
            <person name="Heylen K."/>
            <person name="Keltjens J."/>
        </authorList>
    </citation>
    <scope>NUCLEOTIDE SEQUENCE [LARGE SCALE GENOMIC DNA]</scope>
    <source>
        <strain evidence="1 2">LMG 9581</strain>
    </source>
</reference>
<dbReference type="SUPFAM" id="SSF55729">
    <property type="entry name" value="Acyl-CoA N-acyltransferases (Nat)"/>
    <property type="match status" value="1"/>
</dbReference>
<proteinExistence type="predicted"/>
<dbReference type="RefSeq" id="WP_003329909.1">
    <property type="nucleotide sequence ID" value="NZ_AJLR01000038.1"/>
</dbReference>
<name>K6CBV6_SCHAZ</name>
<sequence>MLDLDKKVYNSEYQVNKETTLHRLDINPLTDLTVVNNDDLVGYLTVCPVDDDTYKGIIEHSVTEEEIEQHTLPYDKMGFYNLYLSSIVIDKEKYPYYSGKYLFDFLEKHLHKLRKQGFFVNKILAFAVSIAGRKTLIRFGFKEIKNNVFEFSCIKQGIYFIKRNFKLPKVISTILNEQKFIFKRGFV</sequence>
<organism evidence="1 2">
    <name type="scientific">Schinkia azotoformans LMG 9581</name>
    <dbReference type="NCBI Taxonomy" id="1131731"/>
    <lineage>
        <taxon>Bacteria</taxon>
        <taxon>Bacillati</taxon>
        <taxon>Bacillota</taxon>
        <taxon>Bacilli</taxon>
        <taxon>Bacillales</taxon>
        <taxon>Bacillaceae</taxon>
        <taxon>Calidifontibacillus/Schinkia group</taxon>
        <taxon>Schinkia</taxon>
    </lineage>
</organism>
<dbReference type="STRING" id="1131731.BAZO_03680"/>
<dbReference type="Proteomes" id="UP000006315">
    <property type="component" value="Unassembled WGS sequence"/>
</dbReference>
<dbReference type="Gene3D" id="3.40.630.30">
    <property type="match status" value="1"/>
</dbReference>
<gene>
    <name evidence="1" type="ORF">BAZO_03680</name>
</gene>
<comment type="caution">
    <text evidence="1">The sequence shown here is derived from an EMBL/GenBank/DDBJ whole genome shotgun (WGS) entry which is preliminary data.</text>
</comment>
<evidence type="ECO:0008006" key="3">
    <source>
        <dbReference type="Google" id="ProtNLM"/>
    </source>
</evidence>
<dbReference type="InterPro" id="IPR016181">
    <property type="entry name" value="Acyl_CoA_acyltransferase"/>
</dbReference>
<accession>K6CBV6</accession>
<evidence type="ECO:0000313" key="1">
    <source>
        <dbReference type="EMBL" id="EKN68595.1"/>
    </source>
</evidence>
<dbReference type="GeneID" id="89466808"/>
<keyword evidence="2" id="KW-1185">Reference proteome</keyword>
<protein>
    <recommendedName>
        <fullName evidence="3">N-acetyltransferase domain-containing protein</fullName>
    </recommendedName>
</protein>
<dbReference type="AlphaFoldDB" id="K6CBV6"/>